<proteinExistence type="predicted"/>
<dbReference type="AlphaFoldDB" id="A8DJD4"/>
<name>A8DJD4_9BACT</name>
<gene>
    <name evidence="1" type="ORF">YS_M60-F11.027</name>
</gene>
<evidence type="ECO:0000313" key="1">
    <source>
        <dbReference type="EMBL" id="ABV27437.1"/>
    </source>
</evidence>
<reference evidence="1" key="1">
    <citation type="journal article" date="2007" name="Science">
        <title>Candidatus Chloracidobacterium thermophilum: an aerobic phototrophic Acidobacterium.</title>
        <authorList>
            <person name="Bryant D.A."/>
            <person name="Costas A.M."/>
            <person name="Maresca J.A."/>
            <person name="Chew A.G."/>
            <person name="Klatt C.G."/>
            <person name="Bateson M.M."/>
            <person name="Tallon L.J."/>
            <person name="Hostetler J."/>
            <person name="Nelson W.C."/>
            <person name="Heidelberg J.F."/>
            <person name="Ward D.M."/>
        </authorList>
    </citation>
    <scope>NUCLEOTIDE SEQUENCE</scope>
</reference>
<organism evidence="1">
    <name type="scientific">Chloracidobacterium thermophilum</name>
    <dbReference type="NCBI Taxonomy" id="458033"/>
    <lineage>
        <taxon>Bacteria</taxon>
        <taxon>Pseudomonadati</taxon>
        <taxon>Acidobacteriota</taxon>
        <taxon>Terriglobia</taxon>
        <taxon>Terriglobales</taxon>
        <taxon>Acidobacteriaceae</taxon>
        <taxon>Chloracidobacterium</taxon>
    </lineage>
</organism>
<accession>A8DJD4</accession>
<sequence length="37" mass="4206">MGYSLWEGIVETCWSTRKTPEKRPCPGCGTRVILHGR</sequence>
<dbReference type="EMBL" id="EF531339">
    <property type="protein sequence ID" value="ABV27437.1"/>
    <property type="molecule type" value="Genomic_DNA"/>
</dbReference>
<protein>
    <submittedName>
        <fullName evidence="1">Uncharacterized protein</fullName>
    </submittedName>
</protein>